<sequence length="311" mass="35620">MKTELVVKDNALINASYNLDLVEQRLILLAIVEARESGKGINANDPLTVHAESYINHFSVHRNTAYQALKDACKDLFARQFSYQEQRPKGVANITSRWVSQIAYIDNSATVELIFAPAIIPLVTRLEEQFTSYELKQVSGLSSAYAIRLYEVLIAWRSTGKTPIIELSDFRQKLGVLEGEYSRFNNFKVRVLDPAIKQINEYTDITVKAEQHKKGRSVSGFSFKFKQKQQAKIEKPVDPKRDPNTPDFFIPMTDAQRHLFAHKLSTLHEMSEYSVGTESYEDFAKRIADMLLEPEKFRTFYPLLVQVGFNP</sequence>
<dbReference type="Proteomes" id="UP000269001">
    <property type="component" value="Unassembled WGS sequence"/>
</dbReference>
<dbReference type="GO" id="GO:0003887">
    <property type="term" value="F:DNA-directed DNA polymerase activity"/>
    <property type="evidence" value="ECO:0007669"/>
    <property type="project" value="InterPro"/>
</dbReference>
<dbReference type="Pfam" id="PF21205">
    <property type="entry name" value="Rep3_C"/>
    <property type="match status" value="1"/>
</dbReference>
<dbReference type="GO" id="GO:0006270">
    <property type="term" value="P:DNA replication initiation"/>
    <property type="evidence" value="ECO:0007669"/>
    <property type="project" value="InterPro"/>
</dbReference>
<protein>
    <submittedName>
        <fullName evidence="3">RepB family plasmid replication initiator protein</fullName>
    </submittedName>
</protein>
<keyword evidence="4" id="KW-1185">Reference proteome</keyword>
<dbReference type="InterPro" id="IPR036390">
    <property type="entry name" value="WH_DNA-bd_sf"/>
</dbReference>
<proteinExistence type="inferred from homology"/>
<evidence type="ECO:0000259" key="2">
    <source>
        <dbReference type="Pfam" id="PF01051"/>
    </source>
</evidence>
<evidence type="ECO:0000256" key="1">
    <source>
        <dbReference type="ARBA" id="ARBA00038283"/>
    </source>
</evidence>
<dbReference type="Pfam" id="PF01051">
    <property type="entry name" value="Rep3_N"/>
    <property type="match status" value="1"/>
</dbReference>
<dbReference type="InterPro" id="IPR036388">
    <property type="entry name" value="WH-like_DNA-bd_sf"/>
</dbReference>
<comment type="similarity">
    <text evidence="1">Belongs to the initiator RepB protein family.</text>
</comment>
<dbReference type="InterPro" id="IPR000525">
    <property type="entry name" value="Initiator_Rep_WH1"/>
</dbReference>
<dbReference type="Gene3D" id="1.10.10.10">
    <property type="entry name" value="Winged helix-like DNA-binding domain superfamily/Winged helix DNA-binding domain"/>
    <property type="match status" value="2"/>
</dbReference>
<evidence type="ECO:0000313" key="3">
    <source>
        <dbReference type="EMBL" id="RKG29710.1"/>
    </source>
</evidence>
<dbReference type="SUPFAM" id="SSF46785">
    <property type="entry name" value="Winged helix' DNA-binding domain"/>
    <property type="match status" value="2"/>
</dbReference>
<gene>
    <name evidence="3" type="ORF">D7V21_16970</name>
</gene>
<dbReference type="RefSeq" id="WP_120371521.1">
    <property type="nucleotide sequence ID" value="NZ_RAXU01000058.1"/>
</dbReference>
<dbReference type="NCBIfam" id="NF038290">
    <property type="entry name" value="repM_Acin"/>
    <property type="match status" value="1"/>
</dbReference>
<organism evidence="3 4">
    <name type="scientific">Acinetobacter guerrae</name>
    <dbReference type="NCBI Taxonomy" id="1843371"/>
    <lineage>
        <taxon>Bacteria</taxon>
        <taxon>Pseudomonadati</taxon>
        <taxon>Pseudomonadota</taxon>
        <taxon>Gammaproteobacteria</taxon>
        <taxon>Moraxellales</taxon>
        <taxon>Moraxellaceae</taxon>
        <taxon>Acinetobacter</taxon>
    </lineage>
</organism>
<name>A0A3A8EFX5_9GAMM</name>
<evidence type="ECO:0000313" key="4">
    <source>
        <dbReference type="Proteomes" id="UP000269001"/>
    </source>
</evidence>
<reference evidence="3 4" key="1">
    <citation type="submission" date="2018-09" db="EMBL/GenBank/DDBJ databases">
        <title>The draft genome of Acinetobacter spp. strains.</title>
        <authorList>
            <person name="Qin J."/>
            <person name="Feng Y."/>
            <person name="Zong Z."/>
        </authorList>
    </citation>
    <scope>NUCLEOTIDE SEQUENCE [LARGE SCALE GENOMIC DNA]</scope>
    <source>
        <strain evidence="3 4">WCHAc060096</strain>
    </source>
</reference>
<comment type="caution">
    <text evidence="3">The sequence shown here is derived from an EMBL/GenBank/DDBJ whole genome shotgun (WGS) entry which is preliminary data.</text>
</comment>
<dbReference type="EMBL" id="RAXU01000058">
    <property type="protein sequence ID" value="RKG29710.1"/>
    <property type="molecule type" value="Genomic_DNA"/>
</dbReference>
<feature type="domain" description="Initiator Rep protein WH1" evidence="2">
    <location>
        <begin position="6"/>
        <end position="153"/>
    </location>
</feature>
<dbReference type="AlphaFoldDB" id="A0A3A8EFX5"/>
<accession>A0A3A8EFX5</accession>